<dbReference type="EMBL" id="ML977149">
    <property type="protein sequence ID" value="KAF1988160.1"/>
    <property type="molecule type" value="Genomic_DNA"/>
</dbReference>
<dbReference type="AlphaFoldDB" id="A0A6G1H562"/>
<organism evidence="2 3">
    <name type="scientific">Aulographum hederae CBS 113979</name>
    <dbReference type="NCBI Taxonomy" id="1176131"/>
    <lineage>
        <taxon>Eukaryota</taxon>
        <taxon>Fungi</taxon>
        <taxon>Dikarya</taxon>
        <taxon>Ascomycota</taxon>
        <taxon>Pezizomycotina</taxon>
        <taxon>Dothideomycetes</taxon>
        <taxon>Pleosporomycetidae</taxon>
        <taxon>Aulographales</taxon>
        <taxon>Aulographaceae</taxon>
    </lineage>
</organism>
<feature type="compositionally biased region" description="Basic and acidic residues" evidence="1">
    <location>
        <begin position="45"/>
        <end position="57"/>
    </location>
</feature>
<gene>
    <name evidence="2" type="ORF">K402DRAFT_419518</name>
</gene>
<protein>
    <submittedName>
        <fullName evidence="2">Uncharacterized protein</fullName>
    </submittedName>
</protein>
<feature type="region of interest" description="Disordered" evidence="1">
    <location>
        <begin position="240"/>
        <end position="287"/>
    </location>
</feature>
<sequence length="287" mass="31489">MEEEIAEQMEKEVAQQMVSELVDVITTGQTRSLPVADTSGAMLHPDSKKRQPTEKASKPAKGGSCLARPKLAGWSLLSRWKSSHKEKADLHSGHDDVCPRFTASSCQPFSSTADFGVLGFRPPGCQFETIRTDPALNGPCGQLREPDREGRRSRLQPAAFPDPAIRLGNSEVSKYFVSAEVLGTQCVLCTRSRPATTLRRLLLLRSAALLILMHRSLFALGKTSVRTISARTNSARFWLQSPTDRRRPPLRPRPIPGVDFDDGSETACGAEVDNDSGDQVEDFDIPC</sequence>
<dbReference type="Proteomes" id="UP000800041">
    <property type="component" value="Unassembled WGS sequence"/>
</dbReference>
<reference evidence="2" key="1">
    <citation type="journal article" date="2020" name="Stud. Mycol.">
        <title>101 Dothideomycetes genomes: a test case for predicting lifestyles and emergence of pathogens.</title>
        <authorList>
            <person name="Haridas S."/>
            <person name="Albert R."/>
            <person name="Binder M."/>
            <person name="Bloem J."/>
            <person name="Labutti K."/>
            <person name="Salamov A."/>
            <person name="Andreopoulos B."/>
            <person name="Baker S."/>
            <person name="Barry K."/>
            <person name="Bills G."/>
            <person name="Bluhm B."/>
            <person name="Cannon C."/>
            <person name="Castanera R."/>
            <person name="Culley D."/>
            <person name="Daum C."/>
            <person name="Ezra D."/>
            <person name="Gonzalez J."/>
            <person name="Henrissat B."/>
            <person name="Kuo A."/>
            <person name="Liang C."/>
            <person name="Lipzen A."/>
            <person name="Lutzoni F."/>
            <person name="Magnuson J."/>
            <person name="Mondo S."/>
            <person name="Nolan M."/>
            <person name="Ohm R."/>
            <person name="Pangilinan J."/>
            <person name="Park H.-J."/>
            <person name="Ramirez L."/>
            <person name="Alfaro M."/>
            <person name="Sun H."/>
            <person name="Tritt A."/>
            <person name="Yoshinaga Y."/>
            <person name="Zwiers L.-H."/>
            <person name="Turgeon B."/>
            <person name="Goodwin S."/>
            <person name="Spatafora J."/>
            <person name="Crous P."/>
            <person name="Grigoriev I."/>
        </authorList>
    </citation>
    <scope>NUCLEOTIDE SEQUENCE</scope>
    <source>
        <strain evidence="2">CBS 113979</strain>
    </source>
</reference>
<accession>A0A6G1H562</accession>
<feature type="compositionally biased region" description="Acidic residues" evidence="1">
    <location>
        <begin position="272"/>
        <end position="287"/>
    </location>
</feature>
<keyword evidence="3" id="KW-1185">Reference proteome</keyword>
<name>A0A6G1H562_9PEZI</name>
<proteinExistence type="predicted"/>
<feature type="region of interest" description="Disordered" evidence="1">
    <location>
        <begin position="29"/>
        <end position="65"/>
    </location>
</feature>
<evidence type="ECO:0000256" key="1">
    <source>
        <dbReference type="SAM" id="MobiDB-lite"/>
    </source>
</evidence>
<evidence type="ECO:0000313" key="3">
    <source>
        <dbReference type="Proteomes" id="UP000800041"/>
    </source>
</evidence>
<evidence type="ECO:0000313" key="2">
    <source>
        <dbReference type="EMBL" id="KAF1988160.1"/>
    </source>
</evidence>